<evidence type="ECO:0000256" key="1">
    <source>
        <dbReference type="ARBA" id="ARBA00004651"/>
    </source>
</evidence>
<evidence type="ECO:0000259" key="7">
    <source>
        <dbReference type="Pfam" id="PF05425"/>
    </source>
</evidence>
<feature type="transmembrane region" description="Helical" evidence="6">
    <location>
        <begin position="91"/>
        <end position="113"/>
    </location>
</feature>
<sequence>MTEAVSIAIRSGLYLDLMALFGLPLFGLYALRGAERATGSVLPFRSILAWGSILGIALSVLAMMVLAASMADVPITEVDRATLTMLITGTSIGTAWLVRLLALVASGLCALLLRWRPILVLQTASLCGAIALATLAWAGHGAADEGLTGWVHLSADILHLWAAGIWIGALLAMLLLLFMPPIDESHDRVVLSHRALHGFGIVGSGAVAALIASGLVNSWILVGPAHLGDLFTTLYGQLLLVKLMLFALMLVLAGANRFVYTPALATAMETGDTGSAVRSLRRSLALESTIALLVLGLVAWLGLLPPPASAM</sequence>
<feature type="transmembrane region" description="Helical" evidence="6">
    <location>
        <begin position="118"/>
        <end position="138"/>
    </location>
</feature>
<accession>A0A841J3N7</accession>
<keyword evidence="2" id="KW-1003">Cell membrane</keyword>
<dbReference type="Pfam" id="PF05425">
    <property type="entry name" value="CopD"/>
    <property type="match status" value="1"/>
</dbReference>
<reference evidence="8 9" key="1">
    <citation type="submission" date="2020-08" db="EMBL/GenBank/DDBJ databases">
        <title>Genomic Encyclopedia of Type Strains, Phase IV (KMG-IV): sequencing the most valuable type-strain genomes for metagenomic binning, comparative biology and taxonomic classification.</title>
        <authorList>
            <person name="Goeker M."/>
        </authorList>
    </citation>
    <scope>NUCLEOTIDE SEQUENCE [LARGE SCALE GENOMIC DNA]</scope>
    <source>
        <strain evidence="8 9">DSM 102255</strain>
    </source>
</reference>
<feature type="transmembrane region" description="Helical" evidence="6">
    <location>
        <begin position="47"/>
        <end position="71"/>
    </location>
</feature>
<comment type="caution">
    <text evidence="8">The sequence shown here is derived from an EMBL/GenBank/DDBJ whole genome shotgun (WGS) entry which is preliminary data.</text>
</comment>
<dbReference type="GO" id="GO:0005886">
    <property type="term" value="C:plasma membrane"/>
    <property type="evidence" value="ECO:0007669"/>
    <property type="project" value="UniProtKB-SubCell"/>
</dbReference>
<dbReference type="PANTHER" id="PTHR34820:SF4">
    <property type="entry name" value="INNER MEMBRANE PROTEIN YEBZ"/>
    <property type="match status" value="1"/>
</dbReference>
<evidence type="ECO:0000256" key="6">
    <source>
        <dbReference type="SAM" id="Phobius"/>
    </source>
</evidence>
<evidence type="ECO:0000313" key="8">
    <source>
        <dbReference type="EMBL" id="MBB6125593.1"/>
    </source>
</evidence>
<organism evidence="8 9">
    <name type="scientific">Sphingobium subterraneum</name>
    <dbReference type="NCBI Taxonomy" id="627688"/>
    <lineage>
        <taxon>Bacteria</taxon>
        <taxon>Pseudomonadati</taxon>
        <taxon>Pseudomonadota</taxon>
        <taxon>Alphaproteobacteria</taxon>
        <taxon>Sphingomonadales</taxon>
        <taxon>Sphingomonadaceae</taxon>
        <taxon>Sphingobium</taxon>
    </lineage>
</organism>
<evidence type="ECO:0000256" key="2">
    <source>
        <dbReference type="ARBA" id="ARBA00022475"/>
    </source>
</evidence>
<evidence type="ECO:0000256" key="5">
    <source>
        <dbReference type="ARBA" id="ARBA00023136"/>
    </source>
</evidence>
<dbReference type="PANTHER" id="PTHR34820">
    <property type="entry name" value="INNER MEMBRANE PROTEIN YEBZ"/>
    <property type="match status" value="1"/>
</dbReference>
<evidence type="ECO:0000256" key="4">
    <source>
        <dbReference type="ARBA" id="ARBA00022989"/>
    </source>
</evidence>
<dbReference type="Proteomes" id="UP000552700">
    <property type="component" value="Unassembled WGS sequence"/>
</dbReference>
<feature type="transmembrane region" description="Helical" evidence="6">
    <location>
        <begin position="12"/>
        <end position="31"/>
    </location>
</feature>
<name>A0A841J3N7_9SPHN</name>
<feature type="domain" description="Copper resistance protein D" evidence="7">
    <location>
        <begin position="194"/>
        <end position="301"/>
    </location>
</feature>
<evidence type="ECO:0000256" key="3">
    <source>
        <dbReference type="ARBA" id="ARBA00022692"/>
    </source>
</evidence>
<dbReference type="AlphaFoldDB" id="A0A841J3N7"/>
<proteinExistence type="predicted"/>
<gene>
    <name evidence="8" type="ORF">FHS92_003357</name>
</gene>
<dbReference type="InterPro" id="IPR008457">
    <property type="entry name" value="Cu-R_CopD_dom"/>
</dbReference>
<dbReference type="InterPro" id="IPR047689">
    <property type="entry name" value="CopD"/>
</dbReference>
<dbReference type="RefSeq" id="WP_184081808.1">
    <property type="nucleotide sequence ID" value="NZ_JACIJP010000009.1"/>
</dbReference>
<feature type="transmembrane region" description="Helical" evidence="6">
    <location>
        <begin position="234"/>
        <end position="255"/>
    </location>
</feature>
<keyword evidence="9" id="KW-1185">Reference proteome</keyword>
<keyword evidence="3 6" id="KW-0812">Transmembrane</keyword>
<dbReference type="InterPro" id="IPR032694">
    <property type="entry name" value="CopC/D"/>
</dbReference>
<dbReference type="GO" id="GO:0006825">
    <property type="term" value="P:copper ion transport"/>
    <property type="evidence" value="ECO:0007669"/>
    <property type="project" value="InterPro"/>
</dbReference>
<dbReference type="NCBIfam" id="NF033808">
    <property type="entry name" value="copper_CopD"/>
    <property type="match status" value="1"/>
</dbReference>
<keyword evidence="4 6" id="KW-1133">Transmembrane helix</keyword>
<dbReference type="EMBL" id="JACIJP010000009">
    <property type="protein sequence ID" value="MBB6125593.1"/>
    <property type="molecule type" value="Genomic_DNA"/>
</dbReference>
<feature type="transmembrane region" description="Helical" evidence="6">
    <location>
        <begin position="199"/>
        <end position="222"/>
    </location>
</feature>
<evidence type="ECO:0000313" key="9">
    <source>
        <dbReference type="Proteomes" id="UP000552700"/>
    </source>
</evidence>
<feature type="transmembrane region" description="Helical" evidence="6">
    <location>
        <begin position="284"/>
        <end position="303"/>
    </location>
</feature>
<comment type="subcellular location">
    <subcellularLocation>
        <location evidence="1">Cell membrane</location>
        <topology evidence="1">Multi-pass membrane protein</topology>
    </subcellularLocation>
</comment>
<feature type="transmembrane region" description="Helical" evidence="6">
    <location>
        <begin position="158"/>
        <end position="178"/>
    </location>
</feature>
<protein>
    <submittedName>
        <fullName evidence="8">Putative copper resistance protein D</fullName>
    </submittedName>
</protein>
<keyword evidence="5 6" id="KW-0472">Membrane</keyword>